<dbReference type="GO" id="GO:0004832">
    <property type="term" value="F:valine-tRNA ligase activity"/>
    <property type="evidence" value="ECO:0007669"/>
    <property type="project" value="UniProtKB-EC"/>
</dbReference>
<evidence type="ECO:0000256" key="5">
    <source>
        <dbReference type="ARBA" id="ARBA00022917"/>
    </source>
</evidence>
<reference evidence="9" key="1">
    <citation type="journal article" date="2014" name="Front. Microbiol.">
        <title>High frequency of phylogenetically diverse reductive dehalogenase-homologous genes in deep subseafloor sedimentary metagenomes.</title>
        <authorList>
            <person name="Kawai M."/>
            <person name="Futagami T."/>
            <person name="Toyoda A."/>
            <person name="Takaki Y."/>
            <person name="Nishi S."/>
            <person name="Hori S."/>
            <person name="Arai W."/>
            <person name="Tsubouchi T."/>
            <person name="Morono Y."/>
            <person name="Uchiyama I."/>
            <person name="Ito T."/>
            <person name="Fujiyama A."/>
            <person name="Inagaki F."/>
            <person name="Takami H."/>
        </authorList>
    </citation>
    <scope>NUCLEOTIDE SEQUENCE</scope>
    <source>
        <strain evidence="9">Expedition CK06-06</strain>
    </source>
</reference>
<dbReference type="InterPro" id="IPR001412">
    <property type="entry name" value="aa-tRNA-synth_I_CS"/>
</dbReference>
<sequence>MKKIDDEIPSVYNPKKVEEKWYKFWIEKDYFKAEHDHNKENNFSIVIPPPNVTGSLHIGHALNNTLQDILIRWKKMEGYNTLWLPGTDHAGIATQNVVEKEIAKEGKSRYDLGREKFVERVWEWKEKYGNNIINQLKR</sequence>
<dbReference type="PROSITE" id="PS00178">
    <property type="entry name" value="AA_TRNA_LIGASE_I"/>
    <property type="match status" value="1"/>
</dbReference>
<proteinExistence type="predicted"/>
<evidence type="ECO:0000256" key="3">
    <source>
        <dbReference type="ARBA" id="ARBA00022741"/>
    </source>
</evidence>
<dbReference type="InterPro" id="IPR002303">
    <property type="entry name" value="Valyl-tRNA_ligase"/>
</dbReference>
<dbReference type="AlphaFoldDB" id="X1J754"/>
<evidence type="ECO:0000256" key="7">
    <source>
        <dbReference type="ARBA" id="ARBA00029936"/>
    </source>
</evidence>
<dbReference type="InterPro" id="IPR002300">
    <property type="entry name" value="aa-tRNA-synth_Ia"/>
</dbReference>
<dbReference type="PANTHER" id="PTHR11946">
    <property type="entry name" value="VALYL-TRNA SYNTHETASES"/>
    <property type="match status" value="1"/>
</dbReference>
<gene>
    <name evidence="9" type="ORF">S03H2_57013</name>
</gene>
<keyword evidence="3" id="KW-0547">Nucleotide-binding</keyword>
<evidence type="ECO:0000313" key="9">
    <source>
        <dbReference type="EMBL" id="GAH89802.1"/>
    </source>
</evidence>
<protein>
    <recommendedName>
        <fullName evidence="1">valine--tRNA ligase</fullName>
        <ecNumber evidence="1">6.1.1.9</ecNumber>
    </recommendedName>
    <alternativeName>
        <fullName evidence="7">Valyl-tRNA synthetase</fullName>
    </alternativeName>
</protein>
<keyword evidence="5" id="KW-0648">Protein biosynthesis</keyword>
<accession>X1J754</accession>
<dbReference type="GO" id="GO:0005829">
    <property type="term" value="C:cytosol"/>
    <property type="evidence" value="ECO:0007669"/>
    <property type="project" value="TreeGrafter"/>
</dbReference>
<evidence type="ECO:0000256" key="2">
    <source>
        <dbReference type="ARBA" id="ARBA00022598"/>
    </source>
</evidence>
<dbReference type="GO" id="GO:0005524">
    <property type="term" value="F:ATP binding"/>
    <property type="evidence" value="ECO:0007669"/>
    <property type="project" value="UniProtKB-KW"/>
</dbReference>
<keyword evidence="4" id="KW-0067">ATP-binding</keyword>
<keyword evidence="2" id="KW-0436">Ligase</keyword>
<evidence type="ECO:0000256" key="1">
    <source>
        <dbReference type="ARBA" id="ARBA00013169"/>
    </source>
</evidence>
<evidence type="ECO:0000256" key="4">
    <source>
        <dbReference type="ARBA" id="ARBA00022840"/>
    </source>
</evidence>
<organism evidence="9">
    <name type="scientific">marine sediment metagenome</name>
    <dbReference type="NCBI Taxonomy" id="412755"/>
    <lineage>
        <taxon>unclassified sequences</taxon>
        <taxon>metagenomes</taxon>
        <taxon>ecological metagenomes</taxon>
    </lineage>
</organism>
<keyword evidence="6" id="KW-0030">Aminoacyl-tRNA synthetase</keyword>
<dbReference type="EMBL" id="BARU01036518">
    <property type="protein sequence ID" value="GAH89802.1"/>
    <property type="molecule type" value="Genomic_DNA"/>
</dbReference>
<dbReference type="Pfam" id="PF00133">
    <property type="entry name" value="tRNA-synt_1"/>
    <property type="match status" value="1"/>
</dbReference>
<dbReference type="SUPFAM" id="SSF52374">
    <property type="entry name" value="Nucleotidylyl transferase"/>
    <property type="match status" value="1"/>
</dbReference>
<evidence type="ECO:0000259" key="8">
    <source>
        <dbReference type="Pfam" id="PF00133"/>
    </source>
</evidence>
<dbReference type="PANTHER" id="PTHR11946:SF93">
    <property type="entry name" value="VALINE--TRNA LIGASE, CHLOROPLASTIC_MITOCHONDRIAL 2"/>
    <property type="match status" value="1"/>
</dbReference>
<feature type="non-terminal residue" evidence="9">
    <location>
        <position position="138"/>
    </location>
</feature>
<feature type="domain" description="Aminoacyl-tRNA synthetase class Ia" evidence="8">
    <location>
        <begin position="20"/>
        <end position="138"/>
    </location>
</feature>
<dbReference type="GO" id="GO:0006438">
    <property type="term" value="P:valyl-tRNA aminoacylation"/>
    <property type="evidence" value="ECO:0007669"/>
    <property type="project" value="InterPro"/>
</dbReference>
<name>X1J754_9ZZZZ</name>
<comment type="caution">
    <text evidence="9">The sequence shown here is derived from an EMBL/GenBank/DDBJ whole genome shotgun (WGS) entry which is preliminary data.</text>
</comment>
<dbReference type="InterPro" id="IPR014729">
    <property type="entry name" value="Rossmann-like_a/b/a_fold"/>
</dbReference>
<evidence type="ECO:0000256" key="6">
    <source>
        <dbReference type="ARBA" id="ARBA00023146"/>
    </source>
</evidence>
<dbReference type="EC" id="6.1.1.9" evidence="1"/>
<dbReference type="Gene3D" id="3.40.50.620">
    <property type="entry name" value="HUPs"/>
    <property type="match status" value="1"/>
</dbReference>